<proteinExistence type="predicted"/>
<sequence length="583" mass="62422">MTYWLWSVPPDLYPAVVRTQTFALRQQGRKRLDEVCPGDHVFAYVPGSRVIAGQFEVVGRPFEDATALVPGRHAPHRVRVRPVVVLPEEAWVPYDGFARDLRVLDQYADVRPEARFRRVVQRVLHRLPPIDGKVLEFVVRARAGADPEALMAAVEAVREARDAAPPRPAAPPEGDRPESAAPPAQTERGGVVAEPGVGYVAPRGFDRAEATERLIEALAARGFVFAPWEVAAYVTALRTKPLVLLAGVTGVGKSRLPALVAEATGGAAVVVPVRPDWTDPGETMGYTDLAGRFRPGAVLRAARQASSHPARFWTLVLDEMNLGRPEHYLAEVLSRVEDRRPAPGGWESAPLLTDQLDVEEAAWQAVRLPPNLALVGTVNVDESAHAFSRKVLDRAFVIELAARDLAAWDAAPPAPPAAEAWPASAWTPRAVRLGGAALDADEREAVRQTVAAVSEASAILDPAGLGVGYRARDEAALFVVHAGETPGAFRTDEGGGVDAVDVALLTKVLPRIDGARVPARAAVYALLAWAAGEPDRPARDLVDGWAGAGRPTSLDGARFPRTAARLARVAEGALDDGVASFWA</sequence>
<comment type="caution">
    <text evidence="3">The sequence shown here is derived from an EMBL/GenBank/DDBJ whole genome shotgun (WGS) entry which is preliminary data.</text>
</comment>
<dbReference type="InterPro" id="IPR015947">
    <property type="entry name" value="PUA-like_sf"/>
</dbReference>
<evidence type="ECO:0000259" key="2">
    <source>
        <dbReference type="Pfam" id="PF07728"/>
    </source>
</evidence>
<organism evidence="3 4">
    <name type="scientific">Rubrivirga litoralis</name>
    <dbReference type="NCBI Taxonomy" id="3075598"/>
    <lineage>
        <taxon>Bacteria</taxon>
        <taxon>Pseudomonadati</taxon>
        <taxon>Rhodothermota</taxon>
        <taxon>Rhodothermia</taxon>
        <taxon>Rhodothermales</taxon>
        <taxon>Rubricoccaceae</taxon>
        <taxon>Rubrivirga</taxon>
    </lineage>
</organism>
<dbReference type="Pfam" id="PF07728">
    <property type="entry name" value="AAA_5"/>
    <property type="match status" value="1"/>
</dbReference>
<keyword evidence="4" id="KW-1185">Reference proteome</keyword>
<evidence type="ECO:0000313" key="3">
    <source>
        <dbReference type="EMBL" id="MDT0632846.1"/>
    </source>
</evidence>
<dbReference type="RefSeq" id="WP_311665146.1">
    <property type="nucleotide sequence ID" value="NZ_JAVRHT010000040.1"/>
</dbReference>
<dbReference type="Proteomes" id="UP001267426">
    <property type="component" value="Unassembled WGS sequence"/>
</dbReference>
<dbReference type="InterPro" id="IPR027417">
    <property type="entry name" value="P-loop_NTPase"/>
</dbReference>
<gene>
    <name evidence="3" type="ORF">RM540_13890</name>
</gene>
<dbReference type="EMBL" id="JAVRHT010000040">
    <property type="protein sequence ID" value="MDT0632846.1"/>
    <property type="molecule type" value="Genomic_DNA"/>
</dbReference>
<evidence type="ECO:0000256" key="1">
    <source>
        <dbReference type="SAM" id="MobiDB-lite"/>
    </source>
</evidence>
<feature type="region of interest" description="Disordered" evidence="1">
    <location>
        <begin position="161"/>
        <end position="193"/>
    </location>
</feature>
<dbReference type="InterPro" id="IPR011704">
    <property type="entry name" value="ATPase_dyneun-rel_AAA"/>
</dbReference>
<dbReference type="Gene3D" id="3.10.590.10">
    <property type="entry name" value="ph1033 like domains"/>
    <property type="match status" value="1"/>
</dbReference>
<name>A0ABU3BU77_9BACT</name>
<dbReference type="Gene3D" id="3.40.50.300">
    <property type="entry name" value="P-loop containing nucleotide triphosphate hydrolases"/>
    <property type="match status" value="1"/>
</dbReference>
<reference evidence="3 4" key="1">
    <citation type="submission" date="2023-09" db="EMBL/GenBank/DDBJ databases">
        <authorList>
            <person name="Rey-Velasco X."/>
        </authorList>
    </citation>
    <scope>NUCLEOTIDE SEQUENCE [LARGE SCALE GENOMIC DNA]</scope>
    <source>
        <strain evidence="3 4">F394</strain>
    </source>
</reference>
<protein>
    <submittedName>
        <fullName evidence="3">AAA family ATPase</fullName>
    </submittedName>
</protein>
<dbReference type="SUPFAM" id="SSF88697">
    <property type="entry name" value="PUA domain-like"/>
    <property type="match status" value="1"/>
</dbReference>
<evidence type="ECO:0000313" key="4">
    <source>
        <dbReference type="Proteomes" id="UP001267426"/>
    </source>
</evidence>
<accession>A0ABU3BU77</accession>
<feature type="domain" description="ATPase dynein-related AAA" evidence="2">
    <location>
        <begin position="243"/>
        <end position="382"/>
    </location>
</feature>
<dbReference type="SUPFAM" id="SSF52540">
    <property type="entry name" value="P-loop containing nucleoside triphosphate hydrolases"/>
    <property type="match status" value="1"/>
</dbReference>